<dbReference type="GO" id="GO:0005249">
    <property type="term" value="F:voltage-gated potassium channel activity"/>
    <property type="evidence" value="ECO:0007669"/>
    <property type="project" value="TreeGrafter"/>
</dbReference>
<dbReference type="AlphaFoldDB" id="W7X413"/>
<name>W7X413_TETTS</name>
<evidence type="ECO:0000256" key="5">
    <source>
        <dbReference type="SAM" id="Phobius"/>
    </source>
</evidence>
<reference evidence="8" key="1">
    <citation type="journal article" date="2006" name="PLoS Biol.">
        <title>Macronuclear genome sequence of the ciliate Tetrahymena thermophila, a model eukaryote.</title>
        <authorList>
            <person name="Eisen J.A."/>
            <person name="Coyne R.S."/>
            <person name="Wu M."/>
            <person name="Wu D."/>
            <person name="Thiagarajan M."/>
            <person name="Wortman J.R."/>
            <person name="Badger J.H."/>
            <person name="Ren Q."/>
            <person name="Amedeo P."/>
            <person name="Jones K.M."/>
            <person name="Tallon L.J."/>
            <person name="Delcher A.L."/>
            <person name="Salzberg S.L."/>
            <person name="Silva J.C."/>
            <person name="Haas B.J."/>
            <person name="Majoros W.H."/>
            <person name="Farzad M."/>
            <person name="Carlton J.M."/>
            <person name="Smith R.K. Jr."/>
            <person name="Garg J."/>
            <person name="Pearlman R.E."/>
            <person name="Karrer K.M."/>
            <person name="Sun L."/>
            <person name="Manning G."/>
            <person name="Elde N.C."/>
            <person name="Turkewitz A.P."/>
            <person name="Asai D.J."/>
            <person name="Wilkes D.E."/>
            <person name="Wang Y."/>
            <person name="Cai H."/>
            <person name="Collins K."/>
            <person name="Stewart B.A."/>
            <person name="Lee S.R."/>
            <person name="Wilamowska K."/>
            <person name="Weinberg Z."/>
            <person name="Ruzzo W.L."/>
            <person name="Wloga D."/>
            <person name="Gaertig J."/>
            <person name="Frankel J."/>
            <person name="Tsao C.-C."/>
            <person name="Gorovsky M.A."/>
            <person name="Keeling P.J."/>
            <person name="Waller R.F."/>
            <person name="Patron N.J."/>
            <person name="Cherry J.M."/>
            <person name="Stover N.A."/>
            <person name="Krieger C.J."/>
            <person name="del Toro C."/>
            <person name="Ryder H.F."/>
            <person name="Williamson S.C."/>
            <person name="Barbeau R.A."/>
            <person name="Hamilton E.P."/>
            <person name="Orias E."/>
        </authorList>
    </citation>
    <scope>NUCLEOTIDE SEQUENCE [LARGE SCALE GENOMIC DNA]</scope>
    <source>
        <strain evidence="8">SB210</strain>
    </source>
</reference>
<evidence type="ECO:0000313" key="8">
    <source>
        <dbReference type="Proteomes" id="UP000009168"/>
    </source>
</evidence>
<dbReference type="PANTHER" id="PTHR10217:SF435">
    <property type="entry name" value="POTASSIUM VOLTAGE-GATED CHANNEL PROTEIN EAG"/>
    <property type="match status" value="1"/>
</dbReference>
<feature type="domain" description="Ion transport" evidence="6">
    <location>
        <begin position="60"/>
        <end position="262"/>
    </location>
</feature>
<evidence type="ECO:0000256" key="3">
    <source>
        <dbReference type="ARBA" id="ARBA00022989"/>
    </source>
</evidence>
<dbReference type="GO" id="GO:0042391">
    <property type="term" value="P:regulation of membrane potential"/>
    <property type="evidence" value="ECO:0007669"/>
    <property type="project" value="TreeGrafter"/>
</dbReference>
<dbReference type="Gene3D" id="2.60.120.10">
    <property type="entry name" value="Jelly Rolls"/>
    <property type="match status" value="1"/>
</dbReference>
<dbReference type="InterPro" id="IPR014710">
    <property type="entry name" value="RmlC-like_jellyroll"/>
</dbReference>
<gene>
    <name evidence="7" type="ORF">TTHERM_000726139</name>
</gene>
<comment type="subcellular location">
    <subcellularLocation>
        <location evidence="1">Membrane</location>
        <topology evidence="1">Multi-pass membrane protein</topology>
    </subcellularLocation>
</comment>
<keyword evidence="8" id="KW-1185">Reference proteome</keyword>
<evidence type="ECO:0000259" key="6">
    <source>
        <dbReference type="Pfam" id="PF00520"/>
    </source>
</evidence>
<dbReference type="InParanoid" id="W7X413"/>
<keyword evidence="3 5" id="KW-1133">Transmembrane helix</keyword>
<dbReference type="InterPro" id="IPR018490">
    <property type="entry name" value="cNMP-bd_dom_sf"/>
</dbReference>
<dbReference type="Pfam" id="PF00520">
    <property type="entry name" value="Ion_trans"/>
    <property type="match status" value="1"/>
</dbReference>
<proteinExistence type="predicted"/>
<dbReference type="OrthoDB" id="297496at2759"/>
<keyword evidence="4 5" id="KW-0472">Membrane</keyword>
<dbReference type="RefSeq" id="XP_012656304.1">
    <property type="nucleotide sequence ID" value="XM_012800850.1"/>
</dbReference>
<feature type="transmembrane region" description="Helical" evidence="5">
    <location>
        <begin position="56"/>
        <end position="80"/>
    </location>
</feature>
<feature type="transmembrane region" description="Helical" evidence="5">
    <location>
        <begin position="31"/>
        <end position="50"/>
    </location>
</feature>
<dbReference type="SUPFAM" id="SSF51206">
    <property type="entry name" value="cAMP-binding domain-like"/>
    <property type="match status" value="1"/>
</dbReference>
<evidence type="ECO:0000256" key="4">
    <source>
        <dbReference type="ARBA" id="ARBA00023136"/>
    </source>
</evidence>
<dbReference type="Proteomes" id="UP000009168">
    <property type="component" value="Unassembled WGS sequence"/>
</dbReference>
<protein>
    <submittedName>
        <fullName evidence="7">Cation channel family transporter</fullName>
    </submittedName>
</protein>
<keyword evidence="2 5" id="KW-0812">Transmembrane</keyword>
<dbReference type="GeneID" id="24440412"/>
<feature type="transmembrane region" description="Helical" evidence="5">
    <location>
        <begin position="101"/>
        <end position="122"/>
    </location>
</feature>
<dbReference type="InterPro" id="IPR050818">
    <property type="entry name" value="KCNH_animal-type"/>
</dbReference>
<organism evidence="7 8">
    <name type="scientific">Tetrahymena thermophila (strain SB210)</name>
    <dbReference type="NCBI Taxonomy" id="312017"/>
    <lineage>
        <taxon>Eukaryota</taxon>
        <taxon>Sar</taxon>
        <taxon>Alveolata</taxon>
        <taxon>Ciliophora</taxon>
        <taxon>Intramacronucleata</taxon>
        <taxon>Oligohymenophorea</taxon>
        <taxon>Hymenostomatida</taxon>
        <taxon>Tetrahymenina</taxon>
        <taxon>Tetrahymenidae</taxon>
        <taxon>Tetrahymena</taxon>
    </lineage>
</organism>
<feature type="transmembrane region" description="Helical" evidence="5">
    <location>
        <begin position="158"/>
        <end position="180"/>
    </location>
</feature>
<accession>W7X413</accession>
<feature type="transmembrane region" description="Helical" evidence="5">
    <location>
        <begin position="200"/>
        <end position="219"/>
    </location>
</feature>
<feature type="transmembrane region" description="Helical" evidence="5">
    <location>
        <begin position="231"/>
        <end position="251"/>
    </location>
</feature>
<dbReference type="KEGG" id="tet:TTHERM_000726139"/>
<dbReference type="EMBL" id="GG662257">
    <property type="protein sequence ID" value="EWS71163.1"/>
    <property type="molecule type" value="Genomic_DNA"/>
</dbReference>
<sequence length="975" mass="113522">MIPVKYHLFNQYQIEINQHSYLKKQSQPKKICILLFNIISLLFLLILTPLALCFDLQINICSLCSLYLLLNLLIQTNLAYFKGGELVSERNLIAKRYFSQFSSWVDVILLLITVIACFYYELRYLSIFIILKFNDVIYYYDKVVELFEINQKYQQYTVFLRIVIMILLLAHISGCIFILIGQQSKYNQSWLTKFQNQGDIDIYVASIFWSIITMITIGYGDIVPQSTNERVYVIFVAFVSCGVFAYSINTIGETVREKKRNEEEYNKKIVQLQLFMKQRSITRELRDQIFRHYSFLLKQKSSNDQTGLQIIGQMPESIKQTVQIELYYTLIKSQQYFSQTFDSKFLYNLCSLVKEIQLGAGMEVDETVFPSKESFNESLLFVIQGDVGFSFSQKVSSGHYSGQRYKRGEVINLELFVTGQQPSIVPKFKTFSATNLAYLERSSFLQLLNDFPEEKEKFFLSQDKVSFFKLKNILNLNCKSCGKLYHYSYECPYIHKIMNRDQIIYKTNISTYQERDASHQRKRSKDFSAFKYLMVELSPDCNAQVKEQSTNKLITQIGGATLLEQSIANQIGIQTGTIIVTQPQVNDLLSNQLICSQKNGFNQNNIGHQDITSLLQPYSVSDVNIQISHIKPSLQSLKKIELLQKSKQRLNNLNQRALGSQGLIQPQSDLVFNSQNYKQKLQNQEPEVYYDSSLDTSEMHLQQPMHINSLAPFHQYFHEEDLYTYQSLPSSIDHQLVTQKSSITQNVSQNQKLPARNITYIQKVPQSPYKQNAYDEAKLFFGETYSQNFSSFSNQYISQKNTEEFKGNEQNTMGKIYSDLSVSIKPESLRQSISKKNPQNSVNVGQKQNSFKTFMTGGILKQLENRQENSMKKQTSLANQIYHTYQNLYQILDEKCFEIDVQKNFLIYFPQCNYDTVIKKYNMKNMKNQKKPLLKARAYSFNKKDQISKQQQLQHRPSFIQTSTNKQKELSILNK</sequence>
<dbReference type="Gene3D" id="1.10.287.70">
    <property type="match status" value="1"/>
</dbReference>
<dbReference type="PANTHER" id="PTHR10217">
    <property type="entry name" value="VOLTAGE AND LIGAND GATED POTASSIUM CHANNEL"/>
    <property type="match status" value="1"/>
</dbReference>
<dbReference type="GO" id="GO:0005886">
    <property type="term" value="C:plasma membrane"/>
    <property type="evidence" value="ECO:0007669"/>
    <property type="project" value="TreeGrafter"/>
</dbReference>
<evidence type="ECO:0000313" key="7">
    <source>
        <dbReference type="EMBL" id="EWS71163.1"/>
    </source>
</evidence>
<evidence type="ECO:0000256" key="2">
    <source>
        <dbReference type="ARBA" id="ARBA00022692"/>
    </source>
</evidence>
<dbReference type="SUPFAM" id="SSF81324">
    <property type="entry name" value="Voltage-gated potassium channels"/>
    <property type="match status" value="1"/>
</dbReference>
<dbReference type="Gene3D" id="1.10.287.630">
    <property type="entry name" value="Helix hairpin bin"/>
    <property type="match status" value="1"/>
</dbReference>
<evidence type="ECO:0000256" key="1">
    <source>
        <dbReference type="ARBA" id="ARBA00004141"/>
    </source>
</evidence>
<dbReference type="InterPro" id="IPR005821">
    <property type="entry name" value="Ion_trans_dom"/>
</dbReference>